<dbReference type="AlphaFoldDB" id="A0A8X7UVI4"/>
<dbReference type="GO" id="GO:0005737">
    <property type="term" value="C:cytoplasm"/>
    <property type="evidence" value="ECO:0007669"/>
    <property type="project" value="TreeGrafter"/>
</dbReference>
<dbReference type="InterPro" id="IPR001810">
    <property type="entry name" value="F-box_dom"/>
</dbReference>
<proteinExistence type="predicted"/>
<dbReference type="InterPro" id="IPR006553">
    <property type="entry name" value="Leu-rich_rpt_Cys-con_subtyp"/>
</dbReference>
<evidence type="ECO:0000259" key="1">
    <source>
        <dbReference type="Pfam" id="PF12937"/>
    </source>
</evidence>
<dbReference type="SMART" id="SM00367">
    <property type="entry name" value="LRR_CC"/>
    <property type="match status" value="4"/>
</dbReference>
<reference evidence="2 3" key="1">
    <citation type="submission" date="2020-02" db="EMBL/GenBank/DDBJ databases">
        <authorList>
            <person name="Ma Q."/>
            <person name="Huang Y."/>
            <person name="Song X."/>
            <person name="Pei D."/>
        </authorList>
    </citation>
    <scope>NUCLEOTIDE SEQUENCE [LARGE SCALE GENOMIC DNA]</scope>
    <source>
        <strain evidence="2">Sxm20200214</strain>
        <tissue evidence="2">Leaf</tissue>
    </source>
</reference>
<protein>
    <recommendedName>
        <fullName evidence="1">F-box domain-containing protein</fullName>
    </recommendedName>
</protein>
<dbReference type="InterPro" id="IPR050648">
    <property type="entry name" value="F-box_LRR-repeat"/>
</dbReference>
<dbReference type="OrthoDB" id="423607at2759"/>
<dbReference type="Gene3D" id="3.80.10.10">
    <property type="entry name" value="Ribonuclease Inhibitor"/>
    <property type="match status" value="1"/>
</dbReference>
<dbReference type="PANTHER" id="PTHR13382:SF65">
    <property type="entry name" value="LEUCINE RICH REPEAT PROTEINS"/>
    <property type="match status" value="1"/>
</dbReference>
<gene>
    <name evidence="2" type="ORF">Bca52824_039066</name>
</gene>
<organism evidence="2 3">
    <name type="scientific">Brassica carinata</name>
    <name type="common">Ethiopian mustard</name>
    <name type="synonym">Abyssinian cabbage</name>
    <dbReference type="NCBI Taxonomy" id="52824"/>
    <lineage>
        <taxon>Eukaryota</taxon>
        <taxon>Viridiplantae</taxon>
        <taxon>Streptophyta</taxon>
        <taxon>Embryophyta</taxon>
        <taxon>Tracheophyta</taxon>
        <taxon>Spermatophyta</taxon>
        <taxon>Magnoliopsida</taxon>
        <taxon>eudicotyledons</taxon>
        <taxon>Gunneridae</taxon>
        <taxon>Pentapetalae</taxon>
        <taxon>rosids</taxon>
        <taxon>malvids</taxon>
        <taxon>Brassicales</taxon>
        <taxon>Brassicaceae</taxon>
        <taxon>Brassiceae</taxon>
        <taxon>Brassica</taxon>
    </lineage>
</organism>
<dbReference type="Pfam" id="PF13516">
    <property type="entry name" value="LRR_6"/>
    <property type="match status" value="1"/>
</dbReference>
<sequence>MVMVVGETSMELDQCFQMTMMNMEGVSIKEWKDIPVELLMRILPLVDDRNVIAASGVCSGWRDAISLGLTRLRLSCSDLSSLHLSKMTTLESLKFEPLEAFSDKAIAYLTRSLCVQAIGNNCNQMQSLNLGRCEKISDDGVLSLAYGCPDLRTLDLCGCVLITGLYYCRNITDRAMYPLAQSGVKNKPGSLNISQCTALTPSAVQAVCDTFPALHTCSGRHSLVMSGCLNLTSVHCACILQAHRVVPLCSLKEREWVNVVYRSIICLRRLDAKL</sequence>
<dbReference type="InterPro" id="IPR036047">
    <property type="entry name" value="F-box-like_dom_sf"/>
</dbReference>
<dbReference type="SUPFAM" id="SSF52047">
    <property type="entry name" value="RNI-like"/>
    <property type="match status" value="1"/>
</dbReference>
<dbReference type="SUPFAM" id="SSF81383">
    <property type="entry name" value="F-box domain"/>
    <property type="match status" value="1"/>
</dbReference>
<dbReference type="Proteomes" id="UP000886595">
    <property type="component" value="Unassembled WGS sequence"/>
</dbReference>
<dbReference type="EMBL" id="JAAMPC010000009">
    <property type="protein sequence ID" value="KAG2292397.1"/>
    <property type="molecule type" value="Genomic_DNA"/>
</dbReference>
<dbReference type="Pfam" id="PF12937">
    <property type="entry name" value="F-box-like"/>
    <property type="match status" value="1"/>
</dbReference>
<feature type="domain" description="F-box" evidence="1">
    <location>
        <begin position="31"/>
        <end position="66"/>
    </location>
</feature>
<accession>A0A8X7UVI4</accession>
<comment type="caution">
    <text evidence="2">The sequence shown here is derived from an EMBL/GenBank/DDBJ whole genome shotgun (WGS) entry which is preliminary data.</text>
</comment>
<dbReference type="PANTHER" id="PTHR13382">
    <property type="entry name" value="MITOCHONDRIAL ATP SYNTHASE COUPLING FACTOR B"/>
    <property type="match status" value="1"/>
</dbReference>
<evidence type="ECO:0000313" key="2">
    <source>
        <dbReference type="EMBL" id="KAG2292397.1"/>
    </source>
</evidence>
<dbReference type="CDD" id="cd22161">
    <property type="entry name" value="F-box_AtSKP2-like"/>
    <property type="match status" value="1"/>
</dbReference>
<dbReference type="InterPro" id="IPR001611">
    <property type="entry name" value="Leu-rich_rpt"/>
</dbReference>
<evidence type="ECO:0000313" key="3">
    <source>
        <dbReference type="Proteomes" id="UP000886595"/>
    </source>
</evidence>
<keyword evidence="3" id="KW-1185">Reference proteome</keyword>
<name>A0A8X7UVI4_BRACI</name>
<dbReference type="InterPro" id="IPR032675">
    <property type="entry name" value="LRR_dom_sf"/>
</dbReference>